<proteinExistence type="predicted"/>
<comment type="caution">
    <text evidence="1">The sequence shown here is derived from an EMBL/GenBank/DDBJ whole genome shotgun (WGS) entry which is preliminary data.</text>
</comment>
<sequence length="52" mass="5783">MAEDPVWEDSTIDTINPNVFVMNLMVGPIAWNQNIRDYSLRTMLVQGNASGG</sequence>
<evidence type="ECO:0000313" key="2">
    <source>
        <dbReference type="Proteomes" id="UP000789570"/>
    </source>
</evidence>
<dbReference type="Proteomes" id="UP000789570">
    <property type="component" value="Unassembled WGS sequence"/>
</dbReference>
<dbReference type="AlphaFoldDB" id="A0A9N9BSR5"/>
<gene>
    <name evidence="1" type="ORF">FCALED_LOCUS7466</name>
</gene>
<organism evidence="1 2">
    <name type="scientific">Funneliformis caledonium</name>
    <dbReference type="NCBI Taxonomy" id="1117310"/>
    <lineage>
        <taxon>Eukaryota</taxon>
        <taxon>Fungi</taxon>
        <taxon>Fungi incertae sedis</taxon>
        <taxon>Mucoromycota</taxon>
        <taxon>Glomeromycotina</taxon>
        <taxon>Glomeromycetes</taxon>
        <taxon>Glomerales</taxon>
        <taxon>Glomeraceae</taxon>
        <taxon>Funneliformis</taxon>
    </lineage>
</organism>
<accession>A0A9N9BSR5</accession>
<protein>
    <submittedName>
        <fullName evidence="1">2377_t:CDS:1</fullName>
    </submittedName>
</protein>
<keyword evidence="2" id="KW-1185">Reference proteome</keyword>
<reference evidence="1" key="1">
    <citation type="submission" date="2021-06" db="EMBL/GenBank/DDBJ databases">
        <authorList>
            <person name="Kallberg Y."/>
            <person name="Tangrot J."/>
            <person name="Rosling A."/>
        </authorList>
    </citation>
    <scope>NUCLEOTIDE SEQUENCE</scope>
    <source>
        <strain evidence="1">UK204</strain>
    </source>
</reference>
<dbReference type="EMBL" id="CAJVPQ010001986">
    <property type="protein sequence ID" value="CAG8578428.1"/>
    <property type="molecule type" value="Genomic_DNA"/>
</dbReference>
<evidence type="ECO:0000313" key="1">
    <source>
        <dbReference type="EMBL" id="CAG8578428.1"/>
    </source>
</evidence>
<dbReference type="OrthoDB" id="10057598at2759"/>
<name>A0A9N9BSR5_9GLOM</name>